<dbReference type="Pfam" id="PF00588">
    <property type="entry name" value="SpoU_methylase"/>
    <property type="match status" value="1"/>
</dbReference>
<feature type="binding site" evidence="6">
    <location>
        <position position="78"/>
    </location>
    <ligand>
        <name>S-adenosyl-L-methionine</name>
        <dbReference type="ChEBI" id="CHEBI:59789"/>
    </ligand>
</feature>
<keyword evidence="3 6" id="KW-0808">Transferase</keyword>
<dbReference type="CDD" id="cd18094">
    <property type="entry name" value="SpoU-like_TrmL"/>
    <property type="match status" value="1"/>
</dbReference>
<comment type="subunit">
    <text evidence="6">Homodimer.</text>
</comment>
<evidence type="ECO:0000256" key="2">
    <source>
        <dbReference type="ARBA" id="ARBA00022603"/>
    </source>
</evidence>
<evidence type="ECO:0000313" key="9">
    <source>
        <dbReference type="Proteomes" id="UP001548590"/>
    </source>
</evidence>
<proteinExistence type="inferred from homology"/>
<evidence type="ECO:0000256" key="3">
    <source>
        <dbReference type="ARBA" id="ARBA00022679"/>
    </source>
</evidence>
<evidence type="ECO:0000259" key="7">
    <source>
        <dbReference type="Pfam" id="PF00588"/>
    </source>
</evidence>
<keyword evidence="2 6" id="KW-0489">Methyltransferase</keyword>
<comment type="catalytic activity">
    <reaction evidence="6">
        <text>cytidine(34) in tRNA + S-adenosyl-L-methionine = 2'-O-methylcytidine(34) in tRNA + S-adenosyl-L-homocysteine + H(+)</text>
        <dbReference type="Rhea" id="RHEA:43084"/>
        <dbReference type="Rhea" id="RHEA-COMP:10331"/>
        <dbReference type="Rhea" id="RHEA-COMP:10332"/>
        <dbReference type="ChEBI" id="CHEBI:15378"/>
        <dbReference type="ChEBI" id="CHEBI:57856"/>
        <dbReference type="ChEBI" id="CHEBI:59789"/>
        <dbReference type="ChEBI" id="CHEBI:74495"/>
        <dbReference type="ChEBI" id="CHEBI:82748"/>
        <dbReference type="EC" id="2.1.1.207"/>
    </reaction>
</comment>
<feature type="binding site" evidence="6">
    <location>
        <position position="122"/>
    </location>
    <ligand>
        <name>S-adenosyl-L-methionine</name>
        <dbReference type="ChEBI" id="CHEBI:59789"/>
    </ligand>
</feature>
<name>A0ABV2CK29_9RHOO</name>
<comment type="similarity">
    <text evidence="6">Belongs to the class IV-like SAM-binding methyltransferase superfamily. RNA methyltransferase TrmH family. TrmL subfamily.</text>
</comment>
<organism evidence="8 9">
    <name type="scientific">Uliginosibacterium paludis</name>
    <dbReference type="NCBI Taxonomy" id="1615952"/>
    <lineage>
        <taxon>Bacteria</taxon>
        <taxon>Pseudomonadati</taxon>
        <taxon>Pseudomonadota</taxon>
        <taxon>Betaproteobacteria</taxon>
        <taxon>Rhodocyclales</taxon>
        <taxon>Zoogloeaceae</taxon>
        <taxon>Uliginosibacterium</taxon>
    </lineage>
</organism>
<dbReference type="InterPro" id="IPR029028">
    <property type="entry name" value="Alpha/beta_knot_MTases"/>
</dbReference>
<keyword evidence="1 6" id="KW-0963">Cytoplasm</keyword>
<dbReference type="InterPro" id="IPR001537">
    <property type="entry name" value="SpoU_MeTrfase"/>
</dbReference>
<feature type="binding site" evidence="6">
    <location>
        <position position="130"/>
    </location>
    <ligand>
        <name>S-adenosyl-L-methionine</name>
        <dbReference type="ChEBI" id="CHEBI:59789"/>
    </ligand>
</feature>
<dbReference type="Gene3D" id="3.40.1280.10">
    <property type="match status" value="1"/>
</dbReference>
<evidence type="ECO:0000313" key="8">
    <source>
        <dbReference type="EMBL" id="MET1488260.1"/>
    </source>
</evidence>
<dbReference type="HAMAP" id="MF_01885">
    <property type="entry name" value="tRNA_methyltr_TrmL"/>
    <property type="match status" value="1"/>
</dbReference>
<evidence type="ECO:0000256" key="1">
    <source>
        <dbReference type="ARBA" id="ARBA00022490"/>
    </source>
</evidence>
<dbReference type="InterPro" id="IPR016914">
    <property type="entry name" value="TrmL"/>
</dbReference>
<sequence length="154" mass="16896">MIDIVLFEPEIPPNTGNAIRLCANTGARLHLVEPLGFDLSDKQLKRAGMDYSELSVVTRYPDWAALREKLAGRRFFAMTTKAAVSFHSVALQPDDVFVFGPESRGLPAGLLAEFPDGHRLRLPMQPGVRSLNLSNSVAVVAYEAWRQSGFPGSV</sequence>
<comment type="caution">
    <text evidence="8">The sequence shown here is derived from an EMBL/GenBank/DDBJ whole genome shotgun (WGS) entry which is preliminary data.</text>
</comment>
<dbReference type="EMBL" id="JBEWLZ010000001">
    <property type="protein sequence ID" value="MET1488260.1"/>
    <property type="molecule type" value="Genomic_DNA"/>
</dbReference>
<evidence type="ECO:0000256" key="6">
    <source>
        <dbReference type="HAMAP-Rule" id="MF_01885"/>
    </source>
</evidence>
<keyword evidence="5 6" id="KW-0819">tRNA processing</keyword>
<keyword evidence="4 6" id="KW-0949">S-adenosyl-L-methionine</keyword>
<reference evidence="8 9" key="1">
    <citation type="submission" date="2024-07" db="EMBL/GenBank/DDBJ databases">
        <title>Uliginosibacterium paludis KCTC:42655.</title>
        <authorList>
            <person name="Kim M.K."/>
        </authorList>
    </citation>
    <scope>NUCLEOTIDE SEQUENCE [LARGE SCALE GENOMIC DNA]</scope>
    <source>
        <strain evidence="8 9">KCTC 42655</strain>
    </source>
</reference>
<dbReference type="EC" id="2.1.1.207" evidence="6"/>
<evidence type="ECO:0000256" key="4">
    <source>
        <dbReference type="ARBA" id="ARBA00022691"/>
    </source>
</evidence>
<feature type="binding site" evidence="6">
    <location>
        <position position="100"/>
    </location>
    <ligand>
        <name>S-adenosyl-L-methionine</name>
        <dbReference type="ChEBI" id="CHEBI:59789"/>
    </ligand>
</feature>
<comment type="subcellular location">
    <subcellularLocation>
        <location evidence="6">Cytoplasm</location>
    </subcellularLocation>
</comment>
<dbReference type="InterPro" id="IPR029026">
    <property type="entry name" value="tRNA_m1G_MTases_N"/>
</dbReference>
<keyword evidence="9" id="KW-1185">Reference proteome</keyword>
<dbReference type="PIRSF" id="PIRSF029256">
    <property type="entry name" value="SpoU_TrmH_prd"/>
    <property type="match status" value="1"/>
</dbReference>
<dbReference type="GO" id="GO:0032259">
    <property type="term" value="P:methylation"/>
    <property type="evidence" value="ECO:0007669"/>
    <property type="project" value="UniProtKB-KW"/>
</dbReference>
<evidence type="ECO:0000256" key="5">
    <source>
        <dbReference type="ARBA" id="ARBA00022694"/>
    </source>
</evidence>
<dbReference type="RefSeq" id="WP_345926214.1">
    <property type="nucleotide sequence ID" value="NZ_JBDIVF010000003.1"/>
</dbReference>
<dbReference type="PANTHER" id="PTHR42971">
    <property type="entry name" value="TRNA (CYTIDINE(34)-2'-O)-METHYLTRANSFERASE"/>
    <property type="match status" value="1"/>
</dbReference>
<dbReference type="SUPFAM" id="SSF75217">
    <property type="entry name" value="alpha/beta knot"/>
    <property type="match status" value="1"/>
</dbReference>
<gene>
    <name evidence="6" type="primary">trmL</name>
    <name evidence="8" type="ORF">ABVT11_00365</name>
</gene>
<dbReference type="Proteomes" id="UP001548590">
    <property type="component" value="Unassembled WGS sequence"/>
</dbReference>
<dbReference type="GO" id="GO:0008168">
    <property type="term" value="F:methyltransferase activity"/>
    <property type="evidence" value="ECO:0007669"/>
    <property type="project" value="UniProtKB-KW"/>
</dbReference>
<comment type="function">
    <text evidence="6">Methylates the ribose at the nucleotide 34 wobble position in the two leucyl isoacceptors tRNA(Leu)(CmAA) and tRNA(Leu)(cmnm5UmAA). Catalyzes the methyl transfer from S-adenosyl-L-methionine to the 2'-OH of the wobble nucleotide.</text>
</comment>
<protein>
    <recommendedName>
        <fullName evidence="6">tRNA (cytidine(34)-2'-O)-methyltransferase</fullName>
        <ecNumber evidence="6">2.1.1.207</ecNumber>
    </recommendedName>
    <alternativeName>
        <fullName evidence="6">tRNA (cytidine/uridine-2'-O-)-methyltransferase TrmL</fullName>
    </alternativeName>
</protein>
<dbReference type="PANTHER" id="PTHR42971:SF1">
    <property type="entry name" value="TRNA (CYTIDINE(34)-2'-O)-METHYLTRANSFERASE"/>
    <property type="match status" value="1"/>
</dbReference>
<comment type="catalytic activity">
    <reaction evidence="6">
        <text>5-carboxymethylaminomethyluridine(34) in tRNA(Leu) + S-adenosyl-L-methionine = 5-carboxymethylaminomethyl-2'-O-methyluridine(34) in tRNA(Leu) + S-adenosyl-L-homocysteine + H(+)</text>
        <dbReference type="Rhea" id="RHEA:43088"/>
        <dbReference type="Rhea" id="RHEA-COMP:10333"/>
        <dbReference type="Rhea" id="RHEA-COMP:10334"/>
        <dbReference type="ChEBI" id="CHEBI:15378"/>
        <dbReference type="ChEBI" id="CHEBI:57856"/>
        <dbReference type="ChEBI" id="CHEBI:59789"/>
        <dbReference type="ChEBI" id="CHEBI:74508"/>
        <dbReference type="ChEBI" id="CHEBI:74511"/>
        <dbReference type="EC" id="2.1.1.207"/>
    </reaction>
</comment>
<feature type="domain" description="tRNA/rRNA methyltransferase SpoU type" evidence="7">
    <location>
        <begin position="3"/>
        <end position="142"/>
    </location>
</feature>
<accession>A0ABV2CK29</accession>